<dbReference type="PRINTS" id="PR01210">
    <property type="entry name" value="GGTRANSPTASE"/>
</dbReference>
<keyword evidence="4" id="KW-0865">Zymogen</keyword>
<dbReference type="SUPFAM" id="SSF56235">
    <property type="entry name" value="N-terminal nucleophile aminohydrolases (Ntn hydrolases)"/>
    <property type="match status" value="1"/>
</dbReference>
<dbReference type="PANTHER" id="PTHR43199">
    <property type="entry name" value="GLUTATHIONE HYDROLASE"/>
    <property type="match status" value="1"/>
</dbReference>
<evidence type="ECO:0000256" key="1">
    <source>
        <dbReference type="ARBA" id="ARBA00009381"/>
    </source>
</evidence>
<dbReference type="InterPro" id="IPR043138">
    <property type="entry name" value="GGT_lsub"/>
</dbReference>
<dbReference type="AlphaFoldDB" id="A0A3N4Z7K9"/>
<comment type="caution">
    <text evidence="5">The sequence shown here is derived from an EMBL/GenBank/DDBJ whole genome shotgun (WGS) entry which is preliminary data.</text>
</comment>
<dbReference type="OrthoDB" id="9781342at2"/>
<dbReference type="GO" id="GO:0016740">
    <property type="term" value="F:transferase activity"/>
    <property type="evidence" value="ECO:0007669"/>
    <property type="project" value="UniProtKB-KW"/>
</dbReference>
<dbReference type="Gene3D" id="1.10.246.130">
    <property type="match status" value="1"/>
</dbReference>
<dbReference type="Proteomes" id="UP000280726">
    <property type="component" value="Unassembled WGS sequence"/>
</dbReference>
<dbReference type="GO" id="GO:0016787">
    <property type="term" value="F:hydrolase activity"/>
    <property type="evidence" value="ECO:0007669"/>
    <property type="project" value="UniProtKB-KW"/>
</dbReference>
<dbReference type="InterPro" id="IPR051792">
    <property type="entry name" value="GGT_bact"/>
</dbReference>
<gene>
    <name evidence="5" type="ORF">EDD32_2816</name>
</gene>
<dbReference type="Pfam" id="PF01019">
    <property type="entry name" value="G_glu_transpept"/>
    <property type="match status" value="1"/>
</dbReference>
<evidence type="ECO:0000256" key="2">
    <source>
        <dbReference type="ARBA" id="ARBA00022679"/>
    </source>
</evidence>
<dbReference type="RefSeq" id="WP_123918415.1">
    <property type="nucleotide sequence ID" value="NZ_RKRA01000001.1"/>
</dbReference>
<evidence type="ECO:0000313" key="5">
    <source>
        <dbReference type="EMBL" id="RPF28293.1"/>
    </source>
</evidence>
<reference evidence="5 6" key="1">
    <citation type="submission" date="2018-11" db="EMBL/GenBank/DDBJ databases">
        <title>Sequencing the genomes of 1000 actinobacteria strains.</title>
        <authorList>
            <person name="Klenk H.-P."/>
        </authorList>
    </citation>
    <scope>NUCLEOTIDE SEQUENCE [LARGE SCALE GENOMIC DNA]</scope>
    <source>
        <strain evidence="5 6">DSM 14418</strain>
    </source>
</reference>
<accession>A0A3N4Z7K9</accession>
<dbReference type="PANTHER" id="PTHR43199:SF1">
    <property type="entry name" value="GLUTATHIONE HYDROLASE PROENZYME"/>
    <property type="match status" value="1"/>
</dbReference>
<organism evidence="5 6">
    <name type="scientific">Georgenia muralis</name>
    <dbReference type="NCBI Taxonomy" id="154117"/>
    <lineage>
        <taxon>Bacteria</taxon>
        <taxon>Bacillati</taxon>
        <taxon>Actinomycetota</taxon>
        <taxon>Actinomycetes</taxon>
        <taxon>Micrococcales</taxon>
        <taxon>Bogoriellaceae</taxon>
        <taxon>Georgenia</taxon>
    </lineage>
</organism>
<keyword evidence="3 5" id="KW-0378">Hydrolase</keyword>
<protein>
    <submittedName>
        <fullName evidence="5">Gamma-glutamyltranspeptidase/glutathione hydrolase</fullName>
    </submittedName>
</protein>
<sequence>MSVLEGGGNAVDAAIATAFAVSVVEPFASGIGGGGSAVVAPTGGEPLNYDYREVVAQDGTIPESGAGIPGFVAGMAALHEDHGRLDWAQLVQPAIDLAADGFPISDFLALRMRSDYGPAAVSDQRQFNGLGGIFPLGAGDELVQEELAETLTVLAEDGPQSFYTGSVADRLDDVDGIDLASLATYDVVRSEPVRGRVGDYEIVSAAPALPGVALVQMLQVAEAMGIAGTEPGSADYVETLSNSWLVADGSVAQHLGDPAFVDVPVDELTDQAQNADLADDITTSAASAEVFGSDNVAGAADLVPGNTTHITVVDASGLMVSMTNTITSFWGGSEAQAVGGFFLNNQLSRFAALDTPQNQPAPGRRSVSWATPTVVLDEQGRPVLGLGTPGGHQIPTILANVLTRWALHDQPLEDAVAAPRFHLQDGKLTLEERPSPELAERLDDLGWASEVVTVEEAVFGSVQALEVDHDTGEISGAEDNRREATFTVSVAGR</sequence>
<dbReference type="InterPro" id="IPR043137">
    <property type="entry name" value="GGT_ssub_C"/>
</dbReference>
<comment type="similarity">
    <text evidence="1">Belongs to the gamma-glutamyltransferase family.</text>
</comment>
<name>A0A3N4Z7K9_9MICO</name>
<evidence type="ECO:0000256" key="3">
    <source>
        <dbReference type="ARBA" id="ARBA00022801"/>
    </source>
</evidence>
<dbReference type="InterPro" id="IPR029055">
    <property type="entry name" value="Ntn_hydrolases_N"/>
</dbReference>
<dbReference type="EMBL" id="RKRA01000001">
    <property type="protein sequence ID" value="RPF28293.1"/>
    <property type="molecule type" value="Genomic_DNA"/>
</dbReference>
<evidence type="ECO:0000313" key="6">
    <source>
        <dbReference type="Proteomes" id="UP000280726"/>
    </source>
</evidence>
<keyword evidence="2" id="KW-0808">Transferase</keyword>
<evidence type="ECO:0000256" key="4">
    <source>
        <dbReference type="ARBA" id="ARBA00023145"/>
    </source>
</evidence>
<dbReference type="Gene3D" id="3.60.20.40">
    <property type="match status" value="1"/>
</dbReference>
<keyword evidence="6" id="KW-1185">Reference proteome</keyword>
<proteinExistence type="inferred from homology"/>